<dbReference type="EMBL" id="PUIN01000012">
    <property type="protein sequence ID" value="PQP01263.1"/>
    <property type="molecule type" value="Genomic_DNA"/>
</dbReference>
<sequence length="474" mass="53418">MNDSRILAQLKAVWCRVKNQQALEEISKEQIKNWAVEKGLRVKSAEEREVGAFRSTPCIVLTLEEGDACFPRFKAGDDPAWIAASEAAEREAALWKKVEWFSSFWVNRQQINPLLKDVENCSQKRAVEMFDYHTSTIYSLAFQAVCIAQVIPGSHSLKEFSPLVREAFLAFYSGYRASSISALMPIVEGSLSRIVASYGSGLTIGAKIDRAIDRAIQTAARMHYGNVWIPDEFTKLNYLFAQDERVFVFETFRRWLHNSFFMNTGEYDGVTWLNRHLFAHGASADWQQSANFSRLILALATMGVVESWHDESNAVKLFFPNMNEDGTLLWEQGRFNINAQILLKVMEEKRYHGSGKLVPELPTDDGVLLRAALLSEDCMKDLVRPLRDAGWSVAVSEPDEEAIFMRVVASCKDISFGVALLYSCATDNSIYRELAVESLAILYRGAPYKQAQYTQGVDVHVGPVLGWQPPVAPQ</sequence>
<accession>A0A2S8HFM2</accession>
<evidence type="ECO:0000313" key="1">
    <source>
        <dbReference type="EMBL" id="PQP01263.1"/>
    </source>
</evidence>
<protein>
    <submittedName>
        <fullName evidence="1">Uncharacterized protein</fullName>
    </submittedName>
</protein>
<name>A0A2S8HFM2_9PSED</name>
<dbReference type="RefSeq" id="WP_105344818.1">
    <property type="nucleotide sequence ID" value="NZ_PUIN01000012.1"/>
</dbReference>
<organism evidence="1 2">
    <name type="scientific">Pseudomonas frederiksbergensis</name>
    <dbReference type="NCBI Taxonomy" id="104087"/>
    <lineage>
        <taxon>Bacteria</taxon>
        <taxon>Pseudomonadati</taxon>
        <taxon>Pseudomonadota</taxon>
        <taxon>Gammaproteobacteria</taxon>
        <taxon>Pseudomonadales</taxon>
        <taxon>Pseudomonadaceae</taxon>
        <taxon>Pseudomonas</taxon>
    </lineage>
</organism>
<gene>
    <name evidence="1" type="ORF">C5612_20400</name>
</gene>
<reference evidence="1 2" key="1">
    <citation type="submission" date="2018-02" db="EMBL/GenBank/DDBJ databases">
        <title>Draft genome sequencing of Pseudomonas frederiksbergensis 11-D3.</title>
        <authorList>
            <person name="Zheng B.-X."/>
        </authorList>
    </citation>
    <scope>NUCLEOTIDE SEQUENCE [LARGE SCALE GENOMIC DNA]</scope>
    <source>
        <strain evidence="1 2">11-D3</strain>
    </source>
</reference>
<evidence type="ECO:0000313" key="2">
    <source>
        <dbReference type="Proteomes" id="UP000239687"/>
    </source>
</evidence>
<dbReference type="Proteomes" id="UP000239687">
    <property type="component" value="Unassembled WGS sequence"/>
</dbReference>
<comment type="caution">
    <text evidence="1">The sequence shown here is derived from an EMBL/GenBank/DDBJ whole genome shotgun (WGS) entry which is preliminary data.</text>
</comment>
<proteinExistence type="predicted"/>
<dbReference type="AlphaFoldDB" id="A0A2S8HFM2"/>